<reference evidence="8" key="1">
    <citation type="submission" date="2022-10" db="EMBL/GenBank/DDBJ databases">
        <title>Roseovarius pelagicus sp. nov., isolated from Arctic seawater.</title>
        <authorList>
            <person name="Hong Y.W."/>
            <person name="Hwang C.Y."/>
        </authorList>
    </citation>
    <scope>NUCLEOTIDE SEQUENCE</scope>
    <source>
        <strain evidence="8">HL-MP18</strain>
    </source>
</reference>
<proteinExistence type="predicted"/>
<organism evidence="8 9">
    <name type="scientific">Roseovarius pelagicus</name>
    <dbReference type="NCBI Taxonomy" id="2980108"/>
    <lineage>
        <taxon>Bacteria</taxon>
        <taxon>Pseudomonadati</taxon>
        <taxon>Pseudomonadota</taxon>
        <taxon>Alphaproteobacteria</taxon>
        <taxon>Rhodobacterales</taxon>
        <taxon>Roseobacteraceae</taxon>
        <taxon>Roseovarius</taxon>
    </lineage>
</organism>
<evidence type="ECO:0000313" key="9">
    <source>
        <dbReference type="Proteomes" id="UP001064087"/>
    </source>
</evidence>
<dbReference type="InterPro" id="IPR009057">
    <property type="entry name" value="Homeodomain-like_sf"/>
</dbReference>
<feature type="domain" description="HTH tetR-type" evidence="7">
    <location>
        <begin position="23"/>
        <end position="83"/>
    </location>
</feature>
<dbReference type="PROSITE" id="PS01081">
    <property type="entry name" value="HTH_TETR_1"/>
    <property type="match status" value="1"/>
</dbReference>
<evidence type="ECO:0000256" key="3">
    <source>
        <dbReference type="ARBA" id="ARBA00023125"/>
    </source>
</evidence>
<dbReference type="InterPro" id="IPR039538">
    <property type="entry name" value="BetI_C"/>
</dbReference>
<dbReference type="EMBL" id="CP106738">
    <property type="protein sequence ID" value="UXX84290.1"/>
    <property type="molecule type" value="Genomic_DNA"/>
</dbReference>
<dbReference type="PANTHER" id="PTHR30055:SF234">
    <property type="entry name" value="HTH-TYPE TRANSCRIPTIONAL REGULATOR BETI"/>
    <property type="match status" value="1"/>
</dbReference>
<evidence type="ECO:0000256" key="4">
    <source>
        <dbReference type="ARBA" id="ARBA00023163"/>
    </source>
</evidence>
<evidence type="ECO:0000256" key="1">
    <source>
        <dbReference type="ARBA" id="ARBA00022491"/>
    </source>
</evidence>
<dbReference type="RefSeq" id="WP_263048616.1">
    <property type="nucleotide sequence ID" value="NZ_CP106738.1"/>
</dbReference>
<keyword evidence="1" id="KW-0678">Repressor</keyword>
<evidence type="ECO:0000256" key="5">
    <source>
        <dbReference type="PROSITE-ProRule" id="PRU00335"/>
    </source>
</evidence>
<evidence type="ECO:0000256" key="6">
    <source>
        <dbReference type="SAM" id="MobiDB-lite"/>
    </source>
</evidence>
<dbReference type="InterPro" id="IPR036271">
    <property type="entry name" value="Tet_transcr_reg_TetR-rel_C_sf"/>
</dbReference>
<dbReference type="Pfam" id="PF00440">
    <property type="entry name" value="TetR_N"/>
    <property type="match status" value="1"/>
</dbReference>
<dbReference type="InterPro" id="IPR050109">
    <property type="entry name" value="HTH-type_TetR-like_transc_reg"/>
</dbReference>
<evidence type="ECO:0000259" key="7">
    <source>
        <dbReference type="PROSITE" id="PS50977"/>
    </source>
</evidence>
<name>A0ABY6DKJ5_9RHOB</name>
<gene>
    <name evidence="8" type="ORF">N7U68_06490</name>
</gene>
<keyword evidence="3 5" id="KW-0238">DNA-binding</keyword>
<sequence>MATTDANRPEGKKSAPRRTASKEVRRSQLIDATINSIAKHGIAGTTMSTVTEFAGLSIGIVNFHFKSKQNLLDETLMHLAREHHDHWWKYYRDAGLNAPEKLLAIVDAHFHPRICTRKKIAVWYAFYGEAGRRARYRDLVDEIDDERFDVSQALCQEIIDDGPHDGPPATQIAKTLEGLYDGICLNILMYPDQFSRDQAKAQIRAYLASVFPGNIDMPIFDEDDVRGAQNRGSG</sequence>
<feature type="DNA-binding region" description="H-T-H motif" evidence="5">
    <location>
        <begin position="46"/>
        <end position="65"/>
    </location>
</feature>
<dbReference type="PANTHER" id="PTHR30055">
    <property type="entry name" value="HTH-TYPE TRANSCRIPTIONAL REGULATOR RUTR"/>
    <property type="match status" value="1"/>
</dbReference>
<dbReference type="PROSITE" id="PS50977">
    <property type="entry name" value="HTH_TETR_2"/>
    <property type="match status" value="1"/>
</dbReference>
<dbReference type="Gene3D" id="1.10.357.10">
    <property type="entry name" value="Tetracycline Repressor, domain 2"/>
    <property type="match status" value="1"/>
</dbReference>
<dbReference type="Pfam" id="PF13977">
    <property type="entry name" value="TetR_C_6"/>
    <property type="match status" value="1"/>
</dbReference>
<dbReference type="SUPFAM" id="SSF46689">
    <property type="entry name" value="Homeodomain-like"/>
    <property type="match status" value="1"/>
</dbReference>
<keyword evidence="4" id="KW-0804">Transcription</keyword>
<keyword evidence="2" id="KW-0805">Transcription regulation</keyword>
<dbReference type="InterPro" id="IPR001647">
    <property type="entry name" value="HTH_TetR"/>
</dbReference>
<accession>A0ABY6DKJ5</accession>
<feature type="region of interest" description="Disordered" evidence="6">
    <location>
        <begin position="1"/>
        <end position="25"/>
    </location>
</feature>
<dbReference type="SUPFAM" id="SSF48498">
    <property type="entry name" value="Tetracyclin repressor-like, C-terminal domain"/>
    <property type="match status" value="1"/>
</dbReference>
<dbReference type="Proteomes" id="UP001064087">
    <property type="component" value="Chromosome"/>
</dbReference>
<evidence type="ECO:0000256" key="2">
    <source>
        <dbReference type="ARBA" id="ARBA00023015"/>
    </source>
</evidence>
<evidence type="ECO:0000313" key="8">
    <source>
        <dbReference type="EMBL" id="UXX84290.1"/>
    </source>
</evidence>
<protein>
    <submittedName>
        <fullName evidence="8">TetR family transcriptional regulator C-terminal domain-containing protein</fullName>
    </submittedName>
</protein>
<dbReference type="InterPro" id="IPR023772">
    <property type="entry name" value="DNA-bd_HTH_TetR-type_CS"/>
</dbReference>
<keyword evidence="9" id="KW-1185">Reference proteome</keyword>